<evidence type="ECO:0000256" key="8">
    <source>
        <dbReference type="ARBA" id="ARBA00023125"/>
    </source>
</evidence>
<feature type="domain" description="AAA+ ATPase" evidence="11">
    <location>
        <begin position="25"/>
        <end position="379"/>
    </location>
</feature>
<dbReference type="RefSeq" id="WP_251934360.1">
    <property type="nucleotide sequence ID" value="NZ_CP098747.1"/>
</dbReference>
<dbReference type="PROSITE" id="PS00618">
    <property type="entry name" value="RECF_2"/>
    <property type="match status" value="1"/>
</dbReference>
<dbReference type="EMBL" id="CP098747">
    <property type="protein sequence ID" value="USG61361.1"/>
    <property type="molecule type" value="Genomic_DNA"/>
</dbReference>
<protein>
    <recommendedName>
        <fullName evidence="3 9">DNA replication and repair protein RecF</fullName>
    </recommendedName>
</protein>
<dbReference type="InterPro" id="IPR018078">
    <property type="entry name" value="DNA-binding_RecF_CS"/>
</dbReference>
<dbReference type="Proteomes" id="UP001056291">
    <property type="component" value="Chromosome"/>
</dbReference>
<dbReference type="PROSITE" id="PS00617">
    <property type="entry name" value="RECF_1"/>
    <property type="match status" value="1"/>
</dbReference>
<accession>A0ABY4W9P2</accession>
<evidence type="ECO:0000313" key="13">
    <source>
        <dbReference type="Proteomes" id="UP001056291"/>
    </source>
</evidence>
<feature type="binding site" evidence="9">
    <location>
        <begin position="33"/>
        <end position="40"/>
    </location>
    <ligand>
        <name>ATP</name>
        <dbReference type="ChEBI" id="CHEBI:30616"/>
    </ligand>
</feature>
<evidence type="ECO:0000313" key="12">
    <source>
        <dbReference type="EMBL" id="USG61361.1"/>
    </source>
</evidence>
<keyword evidence="13" id="KW-1185">Reference proteome</keyword>
<keyword evidence="4 9" id="KW-0963">Cytoplasm</keyword>
<gene>
    <name evidence="9 12" type="primary">recF</name>
    <name evidence="12" type="ORF">NBZ79_00025</name>
</gene>
<comment type="subcellular location">
    <subcellularLocation>
        <location evidence="1 9 10">Cytoplasm</location>
    </subcellularLocation>
</comment>
<dbReference type="PANTHER" id="PTHR32182">
    <property type="entry name" value="DNA REPLICATION AND REPAIR PROTEIN RECF"/>
    <property type="match status" value="1"/>
</dbReference>
<evidence type="ECO:0000256" key="5">
    <source>
        <dbReference type="ARBA" id="ARBA00022705"/>
    </source>
</evidence>
<evidence type="ECO:0000256" key="1">
    <source>
        <dbReference type="ARBA" id="ARBA00004496"/>
    </source>
</evidence>
<evidence type="ECO:0000256" key="6">
    <source>
        <dbReference type="ARBA" id="ARBA00022741"/>
    </source>
</evidence>
<dbReference type="SUPFAM" id="SSF52540">
    <property type="entry name" value="P-loop containing nucleoside triphosphate hydrolases"/>
    <property type="match status" value="1"/>
</dbReference>
<dbReference type="HAMAP" id="MF_00365">
    <property type="entry name" value="RecF"/>
    <property type="match status" value="1"/>
</dbReference>
<dbReference type="SMART" id="SM00382">
    <property type="entry name" value="AAA"/>
    <property type="match status" value="1"/>
</dbReference>
<keyword evidence="9 10" id="KW-0227">DNA damage</keyword>
<dbReference type="PANTHER" id="PTHR32182:SF0">
    <property type="entry name" value="DNA REPLICATION AND REPAIR PROTEIN RECF"/>
    <property type="match status" value="1"/>
</dbReference>
<evidence type="ECO:0000256" key="7">
    <source>
        <dbReference type="ARBA" id="ARBA00022840"/>
    </source>
</evidence>
<organism evidence="12 13">
    <name type="scientific">Sneathiella marina</name>
    <dbReference type="NCBI Taxonomy" id="2950108"/>
    <lineage>
        <taxon>Bacteria</taxon>
        <taxon>Pseudomonadati</taxon>
        <taxon>Pseudomonadota</taxon>
        <taxon>Alphaproteobacteria</taxon>
        <taxon>Sneathiellales</taxon>
        <taxon>Sneathiellaceae</taxon>
        <taxon>Sneathiella</taxon>
    </lineage>
</organism>
<evidence type="ECO:0000256" key="2">
    <source>
        <dbReference type="ARBA" id="ARBA00008016"/>
    </source>
</evidence>
<keyword evidence="7 9" id="KW-0067">ATP-binding</keyword>
<dbReference type="NCBIfam" id="TIGR00611">
    <property type="entry name" value="recf"/>
    <property type="match status" value="1"/>
</dbReference>
<keyword evidence="9 10" id="KW-0742">SOS response</keyword>
<keyword evidence="8 9" id="KW-0238">DNA-binding</keyword>
<evidence type="ECO:0000256" key="4">
    <source>
        <dbReference type="ARBA" id="ARBA00022490"/>
    </source>
</evidence>
<keyword evidence="6 9" id="KW-0547">Nucleotide-binding</keyword>
<proteinExistence type="inferred from homology"/>
<comment type="similarity">
    <text evidence="2 9 10">Belongs to the RecF family.</text>
</comment>
<dbReference type="InterPro" id="IPR003593">
    <property type="entry name" value="AAA+_ATPase"/>
</dbReference>
<dbReference type="InterPro" id="IPR027417">
    <property type="entry name" value="P-loop_NTPase"/>
</dbReference>
<dbReference type="InterPro" id="IPR001238">
    <property type="entry name" value="DNA-binding_RecF"/>
</dbReference>
<name>A0ABY4W9P2_9PROT</name>
<dbReference type="Pfam" id="PF02463">
    <property type="entry name" value="SMC_N"/>
    <property type="match status" value="1"/>
</dbReference>
<keyword evidence="9 10" id="KW-0234">DNA repair</keyword>
<evidence type="ECO:0000259" key="11">
    <source>
        <dbReference type="SMART" id="SM00382"/>
    </source>
</evidence>
<evidence type="ECO:0000256" key="10">
    <source>
        <dbReference type="RuleBase" id="RU000578"/>
    </source>
</evidence>
<comment type="function">
    <text evidence="9 10">The RecF protein is involved in DNA metabolism; it is required for DNA replication and normal SOS inducibility. RecF binds preferentially to single-stranded, linear DNA. It also seems to bind ATP.</text>
</comment>
<dbReference type="InterPro" id="IPR042174">
    <property type="entry name" value="RecF_2"/>
</dbReference>
<dbReference type="Gene3D" id="3.40.50.300">
    <property type="entry name" value="P-loop containing nucleotide triphosphate hydrolases"/>
    <property type="match status" value="1"/>
</dbReference>
<dbReference type="Gene3D" id="1.20.1050.90">
    <property type="entry name" value="RecF/RecN/SMC, N-terminal domain"/>
    <property type="match status" value="1"/>
</dbReference>
<reference evidence="12" key="1">
    <citation type="submission" date="2022-06" db="EMBL/GenBank/DDBJ databases">
        <title>Sneathiella actinostolidae sp. nov., isolated from a sea anemonein the Western Pacific Ocean.</title>
        <authorList>
            <person name="Wei M.J."/>
        </authorList>
    </citation>
    <scope>NUCLEOTIDE SEQUENCE</scope>
    <source>
        <strain evidence="12">PHK-P5</strain>
    </source>
</reference>
<evidence type="ECO:0000256" key="3">
    <source>
        <dbReference type="ARBA" id="ARBA00020170"/>
    </source>
</evidence>
<dbReference type="InterPro" id="IPR003395">
    <property type="entry name" value="RecF/RecN/SMC_N"/>
</dbReference>
<keyword evidence="5 9" id="KW-0235">DNA replication</keyword>
<evidence type="ECO:0000256" key="9">
    <source>
        <dbReference type="HAMAP-Rule" id="MF_00365"/>
    </source>
</evidence>
<sequence length="388" mass="42720">MSAFAITRLILTDFRNYDYLKVETDERPVVLTGLNGSGKTNLLEAISFLAPGRGLRRARLGDAANKAGEGQWAVVADVQSPQGTTTVGTGLTVSPLENGYKETMDRRSVKIDGQMMNSSAALAKQIRVNWLTPQMDRLFQEGASGRRRFLDRLTFGFDPAHGKRTTVFEKVMRERNRLLKQGKYDNHWMTSLEHTLSESGVAIAAARQEAVDRLNAAMTRDGTGHISSAFPKAGLNVSGTVEDLLQDMPALAAEDTFREKLETNRHIDEKAGSTTLGPHRSDLAVRHKDKDLPADLCSTGEQKALLISIILADARLQAGQQGQAPVLLLDEITAHLDQTRRQALFDEIEQMKAQAWMTGTDYALFAELGERAQYLTVDNGTVQARHTG</sequence>